<dbReference type="AlphaFoldDB" id="A0AAP7IFT2"/>
<accession>A0AAP7IFT2</accession>
<dbReference type="Pfam" id="PF01694">
    <property type="entry name" value="Rhomboid"/>
    <property type="match status" value="1"/>
</dbReference>
<comment type="similarity">
    <text evidence="2">Belongs to the peptidase S54 family.</text>
</comment>
<evidence type="ECO:0000313" key="9">
    <source>
        <dbReference type="EMBL" id="OEK58859.1"/>
    </source>
</evidence>
<dbReference type="GO" id="GO:0016020">
    <property type="term" value="C:membrane"/>
    <property type="evidence" value="ECO:0007669"/>
    <property type="project" value="UniProtKB-SubCell"/>
</dbReference>
<evidence type="ECO:0000313" key="10">
    <source>
        <dbReference type="Proteomes" id="UP000095464"/>
    </source>
</evidence>
<reference evidence="10" key="1">
    <citation type="submission" date="2015-11" db="EMBL/GenBank/DDBJ databases">
        <title>Genomic diversity of Staphylococcus saprophyticus strains from urinary tract infections, animal surfaces, and fermented foods.</title>
        <authorList>
            <person name="Wolfe B.E."/>
        </authorList>
    </citation>
    <scope>NUCLEOTIDE SEQUENCE [LARGE SCALE GENOMIC DNA]</scope>
    <source>
        <strain evidence="10">738_7</strain>
    </source>
</reference>
<feature type="transmembrane region" description="Helical" evidence="7">
    <location>
        <begin position="70"/>
        <end position="92"/>
    </location>
</feature>
<evidence type="ECO:0000256" key="4">
    <source>
        <dbReference type="ARBA" id="ARBA00022801"/>
    </source>
</evidence>
<organism evidence="9 10">
    <name type="scientific">Staphylococcus equorum</name>
    <dbReference type="NCBI Taxonomy" id="246432"/>
    <lineage>
        <taxon>Bacteria</taxon>
        <taxon>Bacillati</taxon>
        <taxon>Bacillota</taxon>
        <taxon>Bacilli</taxon>
        <taxon>Bacillales</taxon>
        <taxon>Staphylococcaceae</taxon>
        <taxon>Staphylococcus</taxon>
    </lineage>
</organism>
<evidence type="ECO:0000256" key="5">
    <source>
        <dbReference type="ARBA" id="ARBA00022989"/>
    </source>
</evidence>
<dbReference type="PANTHER" id="PTHR43731">
    <property type="entry name" value="RHOMBOID PROTEASE"/>
    <property type="match status" value="1"/>
</dbReference>
<proteinExistence type="inferred from homology"/>
<dbReference type="Gene3D" id="1.20.1540.10">
    <property type="entry name" value="Rhomboid-like"/>
    <property type="match status" value="1"/>
</dbReference>
<dbReference type="GO" id="GO:0004252">
    <property type="term" value="F:serine-type endopeptidase activity"/>
    <property type="evidence" value="ECO:0007669"/>
    <property type="project" value="InterPro"/>
</dbReference>
<dbReference type="PANTHER" id="PTHR43731:SF14">
    <property type="entry name" value="PRESENILIN-ASSOCIATED RHOMBOID-LIKE PROTEIN, MITOCHONDRIAL"/>
    <property type="match status" value="1"/>
</dbReference>
<protein>
    <recommendedName>
        <fullName evidence="8">Peptidase S54 rhomboid domain-containing protein</fullName>
    </recommendedName>
</protein>
<evidence type="ECO:0000256" key="6">
    <source>
        <dbReference type="ARBA" id="ARBA00023136"/>
    </source>
</evidence>
<evidence type="ECO:0000256" key="7">
    <source>
        <dbReference type="SAM" id="Phobius"/>
    </source>
</evidence>
<feature type="transmembrane region" description="Helical" evidence="7">
    <location>
        <begin position="183"/>
        <end position="203"/>
    </location>
</feature>
<keyword evidence="5 7" id="KW-1133">Transmembrane helix</keyword>
<feature type="transmembrane region" description="Helical" evidence="7">
    <location>
        <begin position="104"/>
        <end position="121"/>
    </location>
</feature>
<keyword evidence="4" id="KW-0378">Hydrolase</keyword>
<comment type="subcellular location">
    <subcellularLocation>
        <location evidence="1">Membrane</location>
        <topology evidence="1">Multi-pass membrane protein</topology>
    </subcellularLocation>
</comment>
<dbReference type="RefSeq" id="WP_069854259.1">
    <property type="nucleotide sequence ID" value="NZ_LNPX01000004.1"/>
</dbReference>
<sequence length="216" mass="23725">MNEAKSDKKPSAFTHFFTSLDTVTKVLLSLNVIAYLLLIFNYKFDAIIGLNVEQLLNVGGVTGESPLNTILFSMFAHHSLLHFLINMVVLVLLSRTIHANFSPMTYLSVFLLSGMIGNIITRDFNPNIVSVGASGGIYGLVGLLLICALSKRKYPDLNDMFMFIFITAIIFVVGTFLSPMANLTTHIVGFAVGCISGFIAQIFKLEVIRTDGFDES</sequence>
<dbReference type="Proteomes" id="UP000095464">
    <property type="component" value="Unassembled WGS sequence"/>
</dbReference>
<evidence type="ECO:0000256" key="3">
    <source>
        <dbReference type="ARBA" id="ARBA00022692"/>
    </source>
</evidence>
<evidence type="ECO:0000256" key="2">
    <source>
        <dbReference type="ARBA" id="ARBA00009045"/>
    </source>
</evidence>
<keyword evidence="6 7" id="KW-0472">Membrane</keyword>
<feature type="domain" description="Peptidase S54 rhomboid" evidence="8">
    <location>
        <begin position="69"/>
        <end position="199"/>
    </location>
</feature>
<comment type="caution">
    <text evidence="9">The sequence shown here is derived from an EMBL/GenBank/DDBJ whole genome shotgun (WGS) entry which is preliminary data.</text>
</comment>
<dbReference type="InterPro" id="IPR035952">
    <property type="entry name" value="Rhomboid-like_sf"/>
</dbReference>
<dbReference type="EMBL" id="LNPX01000004">
    <property type="protein sequence ID" value="OEK58859.1"/>
    <property type="molecule type" value="Genomic_DNA"/>
</dbReference>
<dbReference type="SUPFAM" id="SSF144091">
    <property type="entry name" value="Rhomboid-like"/>
    <property type="match status" value="1"/>
</dbReference>
<dbReference type="InterPro" id="IPR022764">
    <property type="entry name" value="Peptidase_S54_rhomboid_dom"/>
</dbReference>
<evidence type="ECO:0000256" key="1">
    <source>
        <dbReference type="ARBA" id="ARBA00004141"/>
    </source>
</evidence>
<feature type="transmembrane region" description="Helical" evidence="7">
    <location>
        <begin position="127"/>
        <end position="148"/>
    </location>
</feature>
<gene>
    <name evidence="9" type="ORF">ASS94_00630</name>
</gene>
<feature type="transmembrane region" description="Helical" evidence="7">
    <location>
        <begin position="26"/>
        <end position="50"/>
    </location>
</feature>
<evidence type="ECO:0000259" key="8">
    <source>
        <dbReference type="Pfam" id="PF01694"/>
    </source>
</evidence>
<feature type="transmembrane region" description="Helical" evidence="7">
    <location>
        <begin position="160"/>
        <end position="177"/>
    </location>
</feature>
<keyword evidence="3 7" id="KW-0812">Transmembrane</keyword>
<name>A0AAP7IFT2_9STAP</name>
<dbReference type="InterPro" id="IPR050925">
    <property type="entry name" value="Rhomboid_protease_S54"/>
</dbReference>